<comment type="caution">
    <text evidence="1">The sequence shown here is derived from an EMBL/GenBank/DDBJ whole genome shotgun (WGS) entry which is preliminary data.</text>
</comment>
<organism evidence="1 2">
    <name type="scientific">Paramuricea clavata</name>
    <name type="common">Red gorgonian</name>
    <name type="synonym">Violescent sea-whip</name>
    <dbReference type="NCBI Taxonomy" id="317549"/>
    <lineage>
        <taxon>Eukaryota</taxon>
        <taxon>Metazoa</taxon>
        <taxon>Cnidaria</taxon>
        <taxon>Anthozoa</taxon>
        <taxon>Octocorallia</taxon>
        <taxon>Malacalcyonacea</taxon>
        <taxon>Plexauridae</taxon>
        <taxon>Paramuricea</taxon>
    </lineage>
</organism>
<accession>A0A7D9DAD0</accession>
<gene>
    <name evidence="1" type="ORF">PACLA_8A028996</name>
</gene>
<dbReference type="PANTHER" id="PTHR46704:SF1">
    <property type="entry name" value="TELOMERE LENGTH REGULATION PROTEIN TEL2 HOMOLOG"/>
    <property type="match status" value="1"/>
</dbReference>
<dbReference type="Proteomes" id="UP001152795">
    <property type="component" value="Unassembled WGS sequence"/>
</dbReference>
<name>A0A7D9DAD0_PARCT</name>
<sequence length="1480" mass="166754">MDGGVHLLPAKQKKITNFKQCIICQEKNKHDCLRKAQVPSIEKFIFAANIRKDDCFDRLHTDIDNLTSRAILWHYSYYASYTSECNLHSLSTGQTGSPQVNEVSEVSLKSQRNRPLIDWTKCIFCRNASRKRDFKLINIVTFEACNSIRTAAEARGDEELLPVLRTVDLIASEGKYHKSCHASYVSKANIKSQCINGKPVNEYEDAFAEFLDIIRPEILKGKAYNMNYLLQLYKDMLTKRDVNADSYTRQKLKLRLKLVFSDSLVFHQPHGSTKPEIVYSSSISLLDVINTAARTTENTKTSVAAQNEFIRDDPNESIKIIYKAAVIIRNDLSTCKGIKIDPLFLEDLHIQKAQALIPDNLYWLVRYMVSSEVYAADQSPKASNVSHERKILMICQDVVHAASNARPSLMKQSARSELNGGVIIPSNISPGVFVHMAADNNDFNEETIDGKNTTHATTFVAFQRKQHAPATPPMEIYMNHSQRKRSLDLSRPIVMVEDINVGGRRPAVTNYVNKMTNASWLQPNDNFLSACQDDLVWLILRMCSNTMFEENYQTVHAQKIPGWSGFQSLRFLDPSTPTSIGYLPMIQADANEYSTINTVMKLSLKMANALGQSESVVTFDLAIYVKAKQLQMRYPGEFKNVVVRLGGFHIALNYLSLLGKMYSNSGLEDLLIESGVYAPGTTTALIAEKSYNRGALFRLMWKTFASWLEETAQGLDEISKTKALELLNQCQDSDNKEEYLKENWHLLKDGLSALVHLFKEFENEGKVKSQLFAFWSEYMSMVSFLLQFIKAERTGNWNLHLSSTAKMLPYFYAMDRVNYARWLPVYLADMHSLQEQHPEVYSEFIAGNHSISRSQQPFGQVWSDMALEQSINCDSKSKGGLVGITQQDGAVDRWFLTSHERAAITRSLKEMCGVENDKIGTHKETSVMRIERDEKDVQRLVSCFTTGLANNPFVTEDEDNADDTPLSNIATGVVVPNEIADCLVNAFQIGTTSMHDFINARLDTSKVCFWDPLKKLKIDTFKVTTRTISLKGTRGKVVTLNADRELFGRLLVVAKTRDINLKEILSYELSCVPVSLVHPDGTMRKTAKSTLTPILERNVDSISRLPVSELRTAVIIDAMALIQMVKSAGAATFREMAGKYFDIITWVLSQNNCSRVDLVFDQYRAMSIKAAERQERGECLSLEIKIHNQNTPVPKQWKKFISNPKNKQSLATFLCESLRTILKTQLHPRQNVVIAGGFKDGRETVSCIRGNSSSVSSLFSDQEEADKRLLLHAKHASNTHQRVVVQSPDTDVAVLCVAHFQNIRCRELWFQTGLKDKARFIPIHSLQSSLGLLLSKALPAYHALTGCDTTSAFSGIGKKKSWKVLVNDSQAQQQLASLGEEPLTQESQLQSCEAFNKTSDNLPPTSDSLSHHIKRANFQTYIWKTALCPMQNLPSPDRLGWKLEDDVLLPVLMTKNSAPERIAELTTCGCEKSKCLRNCS</sequence>
<evidence type="ECO:0000313" key="1">
    <source>
        <dbReference type="EMBL" id="CAB3980236.1"/>
    </source>
</evidence>
<proteinExistence type="predicted"/>
<keyword evidence="2" id="KW-1185">Reference proteome</keyword>
<dbReference type="EMBL" id="CACRXK020000272">
    <property type="protein sequence ID" value="CAB3980236.1"/>
    <property type="molecule type" value="Genomic_DNA"/>
</dbReference>
<reference evidence="1" key="1">
    <citation type="submission" date="2020-04" db="EMBL/GenBank/DDBJ databases">
        <authorList>
            <person name="Alioto T."/>
            <person name="Alioto T."/>
            <person name="Gomez Garrido J."/>
        </authorList>
    </citation>
    <scope>NUCLEOTIDE SEQUENCE</scope>
    <source>
        <strain evidence="1">A484AB</strain>
    </source>
</reference>
<protein>
    <submittedName>
        <fullName evidence="1">Uncharacterized protein</fullName>
    </submittedName>
</protein>
<evidence type="ECO:0000313" key="2">
    <source>
        <dbReference type="Proteomes" id="UP001152795"/>
    </source>
</evidence>
<dbReference type="PANTHER" id="PTHR46704">
    <property type="entry name" value="CXC DOMAIN-CONTAINING PROTEIN-RELATED"/>
    <property type="match status" value="1"/>
</dbReference>
<dbReference type="OrthoDB" id="5987889at2759"/>